<feature type="compositionally biased region" description="Polar residues" evidence="2">
    <location>
        <begin position="1"/>
        <end position="10"/>
    </location>
</feature>
<evidence type="ECO:0000313" key="3">
    <source>
        <dbReference type="EMBL" id="MBZ4039250.1"/>
    </source>
</evidence>
<keyword evidence="4" id="KW-1185">Reference proteome</keyword>
<accession>A0ABS7T5V0</accession>
<evidence type="ECO:0000256" key="1">
    <source>
        <dbReference type="ARBA" id="ARBA00005701"/>
    </source>
</evidence>
<evidence type="ECO:0000313" key="4">
    <source>
        <dbReference type="Proteomes" id="UP001430954"/>
    </source>
</evidence>
<proteinExistence type="inferred from homology"/>
<protein>
    <submittedName>
        <fullName evidence="3">DUF1674 domain-containing protein</fullName>
    </submittedName>
</protein>
<organism evidence="3 4">
    <name type="scientific">Novilysobacter selenitireducens</name>
    <dbReference type="NCBI Taxonomy" id="2872639"/>
    <lineage>
        <taxon>Bacteria</taxon>
        <taxon>Pseudomonadati</taxon>
        <taxon>Pseudomonadota</taxon>
        <taxon>Gammaproteobacteria</taxon>
        <taxon>Lysobacterales</taxon>
        <taxon>Lysobacteraceae</taxon>
        <taxon>Novilysobacter</taxon>
    </lineage>
</organism>
<feature type="compositionally biased region" description="Basic and acidic residues" evidence="2">
    <location>
        <begin position="26"/>
        <end position="64"/>
    </location>
</feature>
<comment type="caution">
    <text evidence="3">The sequence shown here is derived from an EMBL/GenBank/DDBJ whole genome shotgun (WGS) entry which is preliminary data.</text>
</comment>
<dbReference type="RefSeq" id="WP_223675603.1">
    <property type="nucleotide sequence ID" value="NZ_JAINZW010000002.1"/>
</dbReference>
<dbReference type="InterPro" id="IPR012875">
    <property type="entry name" value="SDHF4"/>
</dbReference>
<gene>
    <name evidence="3" type="ORF">K6753_06860</name>
</gene>
<sequence length="64" mass="6873">MIGESSTSTAPADPDETPVPASGGDGIERVEDRDAAPPREWGGREGPDPVRYGDWEKNGRCIDF</sequence>
<comment type="similarity">
    <text evidence="1">Belongs to the SDHAF4 family.</text>
</comment>
<dbReference type="EMBL" id="JAINZW010000002">
    <property type="protein sequence ID" value="MBZ4039250.1"/>
    <property type="molecule type" value="Genomic_DNA"/>
</dbReference>
<feature type="region of interest" description="Disordered" evidence="2">
    <location>
        <begin position="1"/>
        <end position="64"/>
    </location>
</feature>
<dbReference type="Pfam" id="PF07896">
    <property type="entry name" value="DUF1674"/>
    <property type="match status" value="1"/>
</dbReference>
<reference evidence="3 4" key="1">
    <citation type="submission" date="2021-09" db="EMBL/GenBank/DDBJ databases">
        <title>Lysobacter sp. 13A isolated from the river sediment.</title>
        <authorList>
            <person name="Liu H."/>
            <person name="Li S."/>
            <person name="Mao S."/>
        </authorList>
    </citation>
    <scope>NUCLEOTIDE SEQUENCE [LARGE SCALE GENOMIC DNA]</scope>
    <source>
        <strain evidence="3 4">13A</strain>
    </source>
</reference>
<dbReference type="Proteomes" id="UP001430954">
    <property type="component" value="Unassembled WGS sequence"/>
</dbReference>
<name>A0ABS7T5V0_9GAMM</name>
<evidence type="ECO:0000256" key="2">
    <source>
        <dbReference type="SAM" id="MobiDB-lite"/>
    </source>
</evidence>